<accession>A0A1B1PAD4</accession>
<feature type="coiled-coil region" evidence="1">
    <location>
        <begin position="56"/>
        <end position="83"/>
    </location>
</feature>
<evidence type="ECO:0000313" key="2">
    <source>
        <dbReference type="EMBL" id="ANT41120.1"/>
    </source>
</evidence>
<name>A0A1B1PAD4_9CAUD</name>
<keyword evidence="1" id="KW-0175">Coiled coil</keyword>
<evidence type="ECO:0000256" key="1">
    <source>
        <dbReference type="SAM" id="Coils"/>
    </source>
</evidence>
<dbReference type="OrthoDB" id="31384at10239"/>
<dbReference type="RefSeq" id="YP_009292357.1">
    <property type="nucleotide sequence ID" value="NC_031121.1"/>
</dbReference>
<dbReference type="KEGG" id="vg:29068871"/>
<evidence type="ECO:0000313" key="3">
    <source>
        <dbReference type="Proteomes" id="UP000201440"/>
    </source>
</evidence>
<feature type="coiled-coil region" evidence="1">
    <location>
        <begin position="160"/>
        <end position="194"/>
    </location>
</feature>
<dbReference type="GeneID" id="29068871"/>
<gene>
    <name evidence="2" type="ORF">AURORA_6</name>
</gene>
<dbReference type="Proteomes" id="UP000201440">
    <property type="component" value="Segment"/>
</dbReference>
<keyword evidence="3" id="KW-1185">Reference proteome</keyword>
<protein>
    <submittedName>
        <fullName evidence="2">Uncharacterized protein</fullName>
    </submittedName>
</protein>
<sequence>MEVMRMRKYEAILINDFMVAEKIITVREEDYLKVVEELNNTKSILVSVVESKNKTINKWRQIVEEKDVEIERIKNELKEMTKHKDKTFMKVLELETELISIKDEETWTLKYIYDVDGVIKEFEQNGMIKEDAEELIGMDSDNWNHYSLTKEERPDKDKIIEGLLIRCESNEELIKELESRNENLADELYKVKNDSRLKIGLSDRRA</sequence>
<reference evidence="2 3" key="1">
    <citation type="submission" date="2016-05" db="EMBL/GenBank/DDBJ databases">
        <authorList>
            <person name="Lavstsen T."/>
            <person name="Jespersen J.S."/>
        </authorList>
    </citation>
    <scope>NUCLEOTIDE SEQUENCE [LARGE SCALE GENOMIC DNA]</scope>
</reference>
<proteinExistence type="predicted"/>
<organism evidence="2 3">
    <name type="scientific">Bacillus phage Aurora</name>
    <dbReference type="NCBI Taxonomy" id="1874000"/>
    <lineage>
        <taxon>Viruses</taxon>
        <taxon>Duplodnaviria</taxon>
        <taxon>Heunggongvirae</taxon>
        <taxon>Uroviricota</taxon>
        <taxon>Caudoviricetes</taxon>
        <taxon>Salasmaviridae</taxon>
        <taxon>Northropvirinae</taxon>
        <taxon>Claudivirus</taxon>
        <taxon>Claudivirus aurora</taxon>
    </lineage>
</organism>
<dbReference type="EMBL" id="KX349899">
    <property type="protein sequence ID" value="ANT41120.1"/>
    <property type="molecule type" value="Genomic_DNA"/>
</dbReference>